<feature type="binding site" evidence="6">
    <location>
        <position position="275"/>
    </location>
    <ligand>
        <name>Mg(2+)</name>
        <dbReference type="ChEBI" id="CHEBI:18420"/>
        <label>2</label>
    </ligand>
</feature>
<dbReference type="Gene3D" id="3.40.50.20">
    <property type="match status" value="1"/>
</dbReference>
<evidence type="ECO:0000256" key="4">
    <source>
        <dbReference type="HAMAP-Rule" id="MF_00047"/>
    </source>
</evidence>
<keyword evidence="7" id="KW-0547">Nucleotide-binding</keyword>
<dbReference type="InterPro" id="IPR013815">
    <property type="entry name" value="ATP_grasp_subdomain_1"/>
</dbReference>
<proteinExistence type="inferred from homology"/>
<feature type="domain" description="ATP-grasp" evidence="8">
    <location>
        <begin position="99"/>
        <end position="306"/>
    </location>
</feature>
<comment type="catalytic activity">
    <reaction evidence="4">
        <text>2 D-alanine + ATP = D-alanyl-D-alanine + ADP + phosphate + H(+)</text>
        <dbReference type="Rhea" id="RHEA:11224"/>
        <dbReference type="ChEBI" id="CHEBI:15378"/>
        <dbReference type="ChEBI" id="CHEBI:30616"/>
        <dbReference type="ChEBI" id="CHEBI:43474"/>
        <dbReference type="ChEBI" id="CHEBI:57416"/>
        <dbReference type="ChEBI" id="CHEBI:57822"/>
        <dbReference type="ChEBI" id="CHEBI:456216"/>
        <dbReference type="EC" id="6.3.2.4"/>
    </reaction>
</comment>
<feature type="active site" evidence="5">
    <location>
        <position position="149"/>
    </location>
</feature>
<comment type="function">
    <text evidence="4">Cell wall formation.</text>
</comment>
<comment type="cofactor">
    <cofactor evidence="6">
        <name>Mg(2+)</name>
        <dbReference type="ChEBI" id="CHEBI:18420"/>
    </cofactor>
    <cofactor evidence="6">
        <name>Mn(2+)</name>
        <dbReference type="ChEBI" id="CHEBI:29035"/>
    </cofactor>
    <text evidence="6">Binds 2 magnesium or manganese ions per subunit.</text>
</comment>
<keyword evidence="7" id="KW-0067">ATP-binding</keyword>
<dbReference type="EMBL" id="DYZF01000193">
    <property type="protein sequence ID" value="HJE51853.1"/>
    <property type="molecule type" value="Genomic_DNA"/>
</dbReference>
<dbReference type="HAMAP" id="MF_00047">
    <property type="entry name" value="Dala_Dala_lig"/>
    <property type="match status" value="1"/>
</dbReference>
<comment type="pathway">
    <text evidence="4">Cell wall biogenesis; peptidoglycan biosynthesis.</text>
</comment>
<keyword evidence="6" id="KW-0460">Magnesium</keyword>
<keyword evidence="4" id="KW-0963">Cytoplasm</keyword>
<feature type="active site" evidence="5">
    <location>
        <position position="284"/>
    </location>
</feature>
<evidence type="ECO:0000256" key="6">
    <source>
        <dbReference type="PIRSR" id="PIRSR039102-3"/>
    </source>
</evidence>
<dbReference type="GO" id="GO:0008716">
    <property type="term" value="F:D-alanine-D-alanine ligase activity"/>
    <property type="evidence" value="ECO:0007669"/>
    <property type="project" value="UniProtKB-UniRule"/>
</dbReference>
<dbReference type="InterPro" id="IPR016185">
    <property type="entry name" value="PreATP-grasp_dom_sf"/>
</dbReference>
<accession>A0A921ENP0</accession>
<dbReference type="InterPro" id="IPR011095">
    <property type="entry name" value="Dala_Dala_lig_C"/>
</dbReference>
<evidence type="ECO:0000259" key="8">
    <source>
        <dbReference type="PROSITE" id="PS50975"/>
    </source>
</evidence>
<name>A0A921ENP0_9ACTN</name>
<comment type="caution">
    <text evidence="9">The sequence shown here is derived from an EMBL/GenBank/DDBJ whole genome shotgun (WGS) entry which is preliminary data.</text>
</comment>
<evidence type="ECO:0000256" key="3">
    <source>
        <dbReference type="ARBA" id="ARBA00023316"/>
    </source>
</evidence>
<dbReference type="Pfam" id="PF07478">
    <property type="entry name" value="Dala_Dala_lig_C"/>
    <property type="match status" value="1"/>
</dbReference>
<dbReference type="InterPro" id="IPR005905">
    <property type="entry name" value="D_ala_D_ala"/>
</dbReference>
<dbReference type="EC" id="6.3.2.4" evidence="4"/>
<comment type="similarity">
    <text evidence="1 4">Belongs to the D-alanine--D-alanine ligase family.</text>
</comment>
<dbReference type="GO" id="GO:0005737">
    <property type="term" value="C:cytoplasm"/>
    <property type="evidence" value="ECO:0007669"/>
    <property type="project" value="UniProtKB-SubCell"/>
</dbReference>
<dbReference type="GO" id="GO:0009252">
    <property type="term" value="P:peptidoglycan biosynthetic process"/>
    <property type="evidence" value="ECO:0007669"/>
    <property type="project" value="UniProtKB-UniRule"/>
</dbReference>
<dbReference type="Gene3D" id="3.30.1490.20">
    <property type="entry name" value="ATP-grasp fold, A domain"/>
    <property type="match status" value="1"/>
</dbReference>
<dbReference type="GO" id="GO:0046872">
    <property type="term" value="F:metal ion binding"/>
    <property type="evidence" value="ECO:0007669"/>
    <property type="project" value="UniProtKB-KW"/>
</dbReference>
<dbReference type="PIRSF" id="PIRSF039102">
    <property type="entry name" value="Ddl/VanB"/>
    <property type="match status" value="1"/>
</dbReference>
<evidence type="ECO:0000256" key="2">
    <source>
        <dbReference type="ARBA" id="ARBA00022598"/>
    </source>
</evidence>
<keyword evidence="2 4" id="KW-0436">Ligase</keyword>
<dbReference type="Proteomes" id="UP000712713">
    <property type="component" value="Unassembled WGS sequence"/>
</dbReference>
<reference evidence="9" key="1">
    <citation type="journal article" date="2021" name="PeerJ">
        <title>Extensive microbial diversity within the chicken gut microbiome revealed by metagenomics and culture.</title>
        <authorList>
            <person name="Gilroy R."/>
            <person name="Ravi A."/>
            <person name="Getino M."/>
            <person name="Pursley I."/>
            <person name="Horton D.L."/>
            <person name="Alikhan N.F."/>
            <person name="Baker D."/>
            <person name="Gharbi K."/>
            <person name="Hall N."/>
            <person name="Watson M."/>
            <person name="Adriaenssens E.M."/>
            <person name="Foster-Nyarko E."/>
            <person name="Jarju S."/>
            <person name="Secka A."/>
            <person name="Antonio M."/>
            <person name="Oren A."/>
            <person name="Chaudhuri R.R."/>
            <person name="La Ragione R."/>
            <person name="Hildebrand F."/>
            <person name="Pallen M.J."/>
        </authorList>
    </citation>
    <scope>NUCLEOTIDE SEQUENCE</scope>
    <source>
        <strain evidence="9">ChiGjej3B3-7470</strain>
    </source>
</reference>
<dbReference type="GO" id="GO:0071555">
    <property type="term" value="P:cell wall organization"/>
    <property type="evidence" value="ECO:0007669"/>
    <property type="project" value="UniProtKB-KW"/>
</dbReference>
<dbReference type="InterPro" id="IPR011761">
    <property type="entry name" value="ATP-grasp"/>
</dbReference>
<feature type="binding site" evidence="6">
    <location>
        <position position="273"/>
    </location>
    <ligand>
        <name>Mg(2+)</name>
        <dbReference type="ChEBI" id="CHEBI:18420"/>
        <label>1</label>
    </ligand>
</feature>
<dbReference type="SUPFAM" id="SSF52440">
    <property type="entry name" value="PreATP-grasp domain"/>
    <property type="match status" value="1"/>
</dbReference>
<keyword evidence="4" id="KW-0573">Peptidoglycan synthesis</keyword>
<dbReference type="PANTHER" id="PTHR23132">
    <property type="entry name" value="D-ALANINE--D-ALANINE LIGASE"/>
    <property type="match status" value="1"/>
</dbReference>
<dbReference type="SUPFAM" id="SSF56059">
    <property type="entry name" value="Glutathione synthetase ATP-binding domain-like"/>
    <property type="match status" value="1"/>
</dbReference>
<evidence type="ECO:0000256" key="7">
    <source>
        <dbReference type="PROSITE-ProRule" id="PRU00409"/>
    </source>
</evidence>
<gene>
    <name evidence="4" type="primary">ddl</name>
    <name evidence="9" type="ORF">K8V15_07730</name>
</gene>
<feature type="active site" evidence="5">
    <location>
        <position position="13"/>
    </location>
</feature>
<dbReference type="AlphaFoldDB" id="A0A921ENP0"/>
<evidence type="ECO:0000313" key="9">
    <source>
        <dbReference type="EMBL" id="HJE51853.1"/>
    </source>
</evidence>
<dbReference type="GO" id="GO:0008360">
    <property type="term" value="P:regulation of cell shape"/>
    <property type="evidence" value="ECO:0007669"/>
    <property type="project" value="UniProtKB-KW"/>
</dbReference>
<evidence type="ECO:0000256" key="5">
    <source>
        <dbReference type="PIRSR" id="PIRSR039102-1"/>
    </source>
</evidence>
<keyword evidence="4" id="KW-0133">Cell shape</keyword>
<feature type="binding site" evidence="6">
    <location>
        <position position="260"/>
    </location>
    <ligand>
        <name>Mg(2+)</name>
        <dbReference type="ChEBI" id="CHEBI:18420"/>
        <label>1</label>
    </ligand>
</feature>
<sequence length="312" mass="32445">MTVIVIAGGLSHERDVSLRSGRRVAQALRDAGQAVVETDMNADLLDLVSRTENAVVLPMLHGGVGEDGALREVLEVLGVPFIGPTGASSRLTFDKSIATSVVRAAGLTTPRQIALPHDIFRELGAQTLMDGIGQQIGYPLVVKPSRSGSALGVTKVDDAAALPAALVAAYAYGPVAVIESFVDGTEVAVTVLDEGDGPVALPAVEIRPQSGVYDYESRYTAGTTRFVTPAELDDAVLDAAGRLAVDAFEALGLRHLSRIDIIVDPAGVPHFIEGNVAPGMTETSLAPLAIEASGRSLSDIFVSLVDQARADS</sequence>
<evidence type="ECO:0000256" key="1">
    <source>
        <dbReference type="ARBA" id="ARBA00010871"/>
    </source>
</evidence>
<dbReference type="PANTHER" id="PTHR23132:SF23">
    <property type="entry name" value="D-ALANINE--D-ALANINE LIGASE B"/>
    <property type="match status" value="1"/>
</dbReference>
<keyword evidence="6" id="KW-0464">Manganese</keyword>
<dbReference type="GO" id="GO:0005524">
    <property type="term" value="F:ATP binding"/>
    <property type="evidence" value="ECO:0007669"/>
    <property type="project" value="UniProtKB-UniRule"/>
</dbReference>
<keyword evidence="3 4" id="KW-0961">Cell wall biogenesis/degradation</keyword>
<feature type="binding site" evidence="6">
    <location>
        <position position="273"/>
    </location>
    <ligand>
        <name>Mg(2+)</name>
        <dbReference type="ChEBI" id="CHEBI:18420"/>
        <label>2</label>
    </ligand>
</feature>
<dbReference type="Gene3D" id="3.30.470.20">
    <property type="entry name" value="ATP-grasp fold, B domain"/>
    <property type="match status" value="1"/>
</dbReference>
<protein>
    <recommendedName>
        <fullName evidence="4">D-alanine--D-alanine ligase</fullName>
        <ecNumber evidence="4">6.3.2.4</ecNumber>
    </recommendedName>
    <alternativeName>
        <fullName evidence="4">D-Ala-D-Ala ligase</fullName>
    </alternativeName>
    <alternativeName>
        <fullName evidence="4">D-alanylalanine synthetase</fullName>
    </alternativeName>
</protein>
<evidence type="ECO:0000313" key="10">
    <source>
        <dbReference type="Proteomes" id="UP000712713"/>
    </source>
</evidence>
<organism evidence="9 10">
    <name type="scientific">Tessaracoccus flavescens</name>
    <dbReference type="NCBI Taxonomy" id="399497"/>
    <lineage>
        <taxon>Bacteria</taxon>
        <taxon>Bacillati</taxon>
        <taxon>Actinomycetota</taxon>
        <taxon>Actinomycetes</taxon>
        <taxon>Propionibacteriales</taxon>
        <taxon>Propionibacteriaceae</taxon>
        <taxon>Tessaracoccus</taxon>
    </lineage>
</organism>
<dbReference type="PROSITE" id="PS50975">
    <property type="entry name" value="ATP_GRASP"/>
    <property type="match status" value="1"/>
</dbReference>
<dbReference type="NCBIfam" id="NF002378">
    <property type="entry name" value="PRK01372.1"/>
    <property type="match status" value="1"/>
</dbReference>
<keyword evidence="6" id="KW-0479">Metal-binding</keyword>
<reference evidence="9" key="2">
    <citation type="submission" date="2021-09" db="EMBL/GenBank/DDBJ databases">
        <authorList>
            <person name="Gilroy R."/>
        </authorList>
    </citation>
    <scope>NUCLEOTIDE SEQUENCE</scope>
    <source>
        <strain evidence="9">ChiGjej3B3-7470</strain>
    </source>
</reference>
<comment type="subcellular location">
    <subcellularLocation>
        <location evidence="4">Cytoplasm</location>
    </subcellularLocation>
</comment>